<dbReference type="EMBL" id="PDNC01000037">
    <property type="protein sequence ID" value="PGH04591.1"/>
    <property type="molecule type" value="Genomic_DNA"/>
</dbReference>
<evidence type="ECO:0000259" key="3">
    <source>
        <dbReference type="Pfam" id="PF24841"/>
    </source>
</evidence>
<gene>
    <name evidence="4" type="ORF">GX51_03424</name>
</gene>
<feature type="compositionally biased region" description="Basic and acidic residues" evidence="1">
    <location>
        <begin position="189"/>
        <end position="200"/>
    </location>
</feature>
<dbReference type="PANTHER" id="PTHR37846">
    <property type="entry name" value="YALI0B21296P"/>
    <property type="match status" value="1"/>
</dbReference>
<feature type="transmembrane region" description="Helical" evidence="2">
    <location>
        <begin position="152"/>
        <end position="171"/>
    </location>
</feature>
<accession>A0A2B7X749</accession>
<sequence>MPPRNRKERRAAQASSAAGDYDDFDPASIPLSRPPTNNLVQKPKAKTLYELAAEREAELGRSGSKTSLKPPPGAEFVTISPEGEIVRANDSELTANNPHRSPSSADDEADSDEPIPPLPDTILLSLPLSVLHLTLSYLAAHQYAQDIPLRQLIQSTIFVAFPVLTFVIHLAHGHVISFDKFTGRRGSGKQRDEKNQKNGHQDPPSNSNSLLVRAITYFFPPSAKSMVFLPMALFFGGQLISMTNEASYYAVMKKTPSVGTMWVWAVLELPLAPALFGVLAPIGWAVLYKGYGIV</sequence>
<proteinExistence type="predicted"/>
<feature type="transmembrane region" description="Helical" evidence="2">
    <location>
        <begin position="261"/>
        <end position="288"/>
    </location>
</feature>
<keyword evidence="2" id="KW-0812">Transmembrane</keyword>
<evidence type="ECO:0000256" key="1">
    <source>
        <dbReference type="SAM" id="MobiDB-lite"/>
    </source>
</evidence>
<feature type="region of interest" description="Disordered" evidence="1">
    <location>
        <begin position="1"/>
        <end position="116"/>
    </location>
</feature>
<feature type="compositionally biased region" description="Polar residues" evidence="1">
    <location>
        <begin position="91"/>
        <end position="100"/>
    </location>
</feature>
<reference evidence="4 5" key="1">
    <citation type="submission" date="2017-10" db="EMBL/GenBank/DDBJ databases">
        <title>Comparative genomics in systemic dimorphic fungi from Ajellomycetaceae.</title>
        <authorList>
            <person name="Munoz J.F."/>
            <person name="Mcewen J.G."/>
            <person name="Clay O.K."/>
            <person name="Cuomo C.A."/>
        </authorList>
    </citation>
    <scope>NUCLEOTIDE SEQUENCE [LARGE SCALE GENOMIC DNA]</scope>
    <source>
        <strain evidence="4 5">UAMH130</strain>
    </source>
</reference>
<dbReference type="AlphaFoldDB" id="A0A2B7X749"/>
<protein>
    <recommendedName>
        <fullName evidence="3">DUF7719 domain-containing protein</fullName>
    </recommendedName>
</protein>
<feature type="region of interest" description="Disordered" evidence="1">
    <location>
        <begin position="182"/>
        <end position="207"/>
    </location>
</feature>
<feature type="domain" description="DUF7719" evidence="3">
    <location>
        <begin position="225"/>
        <end position="293"/>
    </location>
</feature>
<organism evidence="4 5">
    <name type="scientific">Blastomyces parvus</name>
    <dbReference type="NCBI Taxonomy" id="2060905"/>
    <lineage>
        <taxon>Eukaryota</taxon>
        <taxon>Fungi</taxon>
        <taxon>Dikarya</taxon>
        <taxon>Ascomycota</taxon>
        <taxon>Pezizomycotina</taxon>
        <taxon>Eurotiomycetes</taxon>
        <taxon>Eurotiomycetidae</taxon>
        <taxon>Onygenales</taxon>
        <taxon>Ajellomycetaceae</taxon>
        <taxon>Blastomyces</taxon>
    </lineage>
</organism>
<keyword evidence="2" id="KW-0472">Membrane</keyword>
<comment type="caution">
    <text evidence="4">The sequence shown here is derived from an EMBL/GenBank/DDBJ whole genome shotgun (WGS) entry which is preliminary data.</text>
</comment>
<name>A0A2B7X749_9EURO</name>
<dbReference type="PANTHER" id="PTHR37846:SF1">
    <property type="entry name" value="DEACETYLASE-LIKE PROTEIN"/>
    <property type="match status" value="1"/>
</dbReference>
<evidence type="ECO:0000313" key="4">
    <source>
        <dbReference type="EMBL" id="PGH04591.1"/>
    </source>
</evidence>
<feature type="transmembrane region" description="Helical" evidence="2">
    <location>
        <begin position="223"/>
        <end position="241"/>
    </location>
</feature>
<dbReference type="Proteomes" id="UP000224080">
    <property type="component" value="Unassembled WGS sequence"/>
</dbReference>
<dbReference type="STRING" id="2060905.A0A2B7X749"/>
<keyword evidence="5" id="KW-1185">Reference proteome</keyword>
<dbReference type="OrthoDB" id="5597489at2759"/>
<evidence type="ECO:0000313" key="5">
    <source>
        <dbReference type="Proteomes" id="UP000224080"/>
    </source>
</evidence>
<dbReference type="InterPro" id="IPR056136">
    <property type="entry name" value="DUF7719"/>
</dbReference>
<keyword evidence="2" id="KW-1133">Transmembrane helix</keyword>
<dbReference type="Pfam" id="PF24841">
    <property type="entry name" value="DUF7719"/>
    <property type="match status" value="1"/>
</dbReference>
<evidence type="ECO:0000256" key="2">
    <source>
        <dbReference type="SAM" id="Phobius"/>
    </source>
</evidence>